<dbReference type="Pfam" id="PF00008">
    <property type="entry name" value="EGF"/>
    <property type="match status" value="2"/>
</dbReference>
<dbReference type="PRINTS" id="PR00453">
    <property type="entry name" value="VWFADOMAIN"/>
</dbReference>
<keyword evidence="5" id="KW-0325">Glycoprotein</keyword>
<feature type="domain" description="VWFA" evidence="8">
    <location>
        <begin position="395"/>
        <end position="516"/>
    </location>
</feature>
<evidence type="ECO:0000259" key="7">
    <source>
        <dbReference type="PROSITE" id="PS50026"/>
    </source>
</evidence>
<dbReference type="Gene3D" id="3.40.50.410">
    <property type="entry name" value="von Willebrand factor, type A domain"/>
    <property type="match status" value="4"/>
</dbReference>
<evidence type="ECO:0000256" key="6">
    <source>
        <dbReference type="PROSITE-ProRule" id="PRU00076"/>
    </source>
</evidence>
<dbReference type="InterPro" id="IPR002035">
    <property type="entry name" value="VWF_A"/>
</dbReference>
<comment type="caution">
    <text evidence="9">The sequence shown here is derived from an EMBL/GenBank/DDBJ whole genome shotgun (WGS) entry which is preliminary data.</text>
</comment>
<dbReference type="SMART" id="SM00181">
    <property type="entry name" value="EGF"/>
    <property type="match status" value="2"/>
</dbReference>
<dbReference type="InterPro" id="IPR000742">
    <property type="entry name" value="EGF"/>
</dbReference>
<dbReference type="GO" id="GO:0005509">
    <property type="term" value="F:calcium ion binding"/>
    <property type="evidence" value="ECO:0007669"/>
    <property type="project" value="InterPro"/>
</dbReference>
<dbReference type="CDD" id="cd00053">
    <property type="entry name" value="EGF"/>
    <property type="match status" value="1"/>
</dbReference>
<evidence type="ECO:0000256" key="4">
    <source>
        <dbReference type="ARBA" id="ARBA00023157"/>
    </source>
</evidence>
<proteinExistence type="predicted"/>
<feature type="domain" description="EGF-like" evidence="7">
    <location>
        <begin position="342"/>
        <end position="379"/>
    </location>
</feature>
<dbReference type="InterPro" id="IPR001881">
    <property type="entry name" value="EGF-like_Ca-bd_dom"/>
</dbReference>
<accession>A0A9D3MHR7</accession>
<dbReference type="PROSITE" id="PS50234">
    <property type="entry name" value="VWFA"/>
    <property type="match status" value="3"/>
</dbReference>
<keyword evidence="2" id="KW-0732">Signal</keyword>
<dbReference type="SMART" id="SM00179">
    <property type="entry name" value="EGF_CA"/>
    <property type="match status" value="2"/>
</dbReference>
<protein>
    <recommendedName>
        <fullName evidence="11">von Willebrand factor A domain-containing protein 2</fullName>
    </recommendedName>
</protein>
<evidence type="ECO:0000256" key="3">
    <source>
        <dbReference type="ARBA" id="ARBA00022737"/>
    </source>
</evidence>
<evidence type="ECO:0000313" key="10">
    <source>
        <dbReference type="Proteomes" id="UP001044222"/>
    </source>
</evidence>
<keyword evidence="4" id="KW-1015">Disulfide bond</keyword>
<dbReference type="Pfam" id="PF00092">
    <property type="entry name" value="VWA"/>
    <property type="match status" value="3"/>
</dbReference>
<name>A0A9D3MHR7_ANGAN</name>
<keyword evidence="10" id="KW-1185">Reference proteome</keyword>
<dbReference type="SUPFAM" id="SSF53300">
    <property type="entry name" value="vWA-like"/>
    <property type="match status" value="3"/>
</dbReference>
<comment type="caution">
    <text evidence="6">Lacks conserved residue(s) required for the propagation of feature annotation.</text>
</comment>
<evidence type="ECO:0000313" key="9">
    <source>
        <dbReference type="EMBL" id="KAG5848122.1"/>
    </source>
</evidence>
<evidence type="ECO:0008006" key="11">
    <source>
        <dbReference type="Google" id="ProtNLM"/>
    </source>
</evidence>
<sequence length="772" mass="83109">MPVKARSGVLSIPAPQVRRFLSASLAGLGESRARGEGSLALARASPVASASGTDMATRLPQRRSWRYLSLSIRILKSIIFYLAVLGSRGESLQQILADKETIVKISASGNLIQCSAAIDVLLLLDGSYSIGKGSFERSKHFAIKMVEVLDINPDREKKLQEAIKNIRFRGGSTETGKSIKHVLRKGFPGGRGDASKILVLLTDGKSQDSVRPAAGFARKSGIGLFAVGIKHPKWDVLHTIASEPSEMYVFFAEHYSDAVNGLITTLTQLAVCNDIHPKCRVESRACLRTTLEAHKEFHGNHVCWKRKANKLQAAPVAGECPYYRWKRFNTTIQSQCHRTLCPDPCDPSPCLNGGTCITESVESFSCLCPLGYGGDQLCGGGKYIIPAGLTNCAVDLLFLIDGSWTTGLEDFLRAKDFAKRVVQTIFASSAKILVAVAQYADKVHMEVPIGRHGNAADLLGAIDAIGFRGGNAMTGNALRHVARQREIFVLAVGGGRLKEEMSQITGDAELVFTYGHLLELQGKVQELHTRVCGFNAPGCYSKTLDLVFAVDASANLPREGYRQAKAFAKAVVSQFDIDADLTQVAMVIYGEKPRTVFGLSTFDSDGRMRKVISQAPYLGGEPRAGWALLHVLEDALSVGGGARPGVHKAVVVVTDGRSVDDVAAAADELRGNGVAVLAVGPGSVHSRALLGIAGSARLAIPVPSYEHLKHYANNLVQAICKDVRAPASPCVPNPCRNGGVCVQKDRSYSCRCDGWAGEHCERQLSQHAARWP</sequence>
<organism evidence="9 10">
    <name type="scientific">Anguilla anguilla</name>
    <name type="common">European freshwater eel</name>
    <name type="synonym">Muraena anguilla</name>
    <dbReference type="NCBI Taxonomy" id="7936"/>
    <lineage>
        <taxon>Eukaryota</taxon>
        <taxon>Metazoa</taxon>
        <taxon>Chordata</taxon>
        <taxon>Craniata</taxon>
        <taxon>Vertebrata</taxon>
        <taxon>Euteleostomi</taxon>
        <taxon>Actinopterygii</taxon>
        <taxon>Neopterygii</taxon>
        <taxon>Teleostei</taxon>
        <taxon>Anguilliformes</taxon>
        <taxon>Anguillidae</taxon>
        <taxon>Anguilla</taxon>
    </lineage>
</organism>
<evidence type="ECO:0000259" key="8">
    <source>
        <dbReference type="PROSITE" id="PS50234"/>
    </source>
</evidence>
<dbReference type="EMBL" id="JAFIRN010000005">
    <property type="protein sequence ID" value="KAG5848122.1"/>
    <property type="molecule type" value="Genomic_DNA"/>
</dbReference>
<dbReference type="Gene3D" id="2.10.25.10">
    <property type="entry name" value="Laminin"/>
    <property type="match status" value="2"/>
</dbReference>
<dbReference type="AlphaFoldDB" id="A0A9D3MHR7"/>
<feature type="domain" description="VWFA" evidence="8">
    <location>
        <begin position="545"/>
        <end position="715"/>
    </location>
</feature>
<feature type="domain" description="EGF-like" evidence="7">
    <location>
        <begin position="726"/>
        <end position="761"/>
    </location>
</feature>
<dbReference type="PROSITE" id="PS50026">
    <property type="entry name" value="EGF_3"/>
    <property type="match status" value="2"/>
</dbReference>
<reference evidence="9" key="1">
    <citation type="submission" date="2021-01" db="EMBL/GenBank/DDBJ databases">
        <title>A chromosome-scale assembly of European eel, Anguilla anguilla.</title>
        <authorList>
            <person name="Henkel C."/>
            <person name="Jong-Raadsen S.A."/>
            <person name="Dufour S."/>
            <person name="Weltzien F.-A."/>
            <person name="Palstra A.P."/>
            <person name="Pelster B."/>
            <person name="Spaink H.P."/>
            <person name="Van Den Thillart G.E."/>
            <person name="Jansen H."/>
            <person name="Zahm M."/>
            <person name="Klopp C."/>
            <person name="Cedric C."/>
            <person name="Louis A."/>
            <person name="Berthelot C."/>
            <person name="Parey E."/>
            <person name="Roest Crollius H."/>
            <person name="Montfort J."/>
            <person name="Robinson-Rechavi M."/>
            <person name="Bucao C."/>
            <person name="Bouchez O."/>
            <person name="Gislard M."/>
            <person name="Lluch J."/>
            <person name="Milhes M."/>
            <person name="Lampietro C."/>
            <person name="Lopez Roques C."/>
            <person name="Donnadieu C."/>
            <person name="Braasch I."/>
            <person name="Desvignes T."/>
            <person name="Postlethwait J."/>
            <person name="Bobe J."/>
            <person name="Guiguen Y."/>
            <person name="Dirks R."/>
        </authorList>
    </citation>
    <scope>NUCLEOTIDE SEQUENCE</scope>
    <source>
        <strain evidence="9">Tag_6206</strain>
        <tissue evidence="9">Liver</tissue>
    </source>
</reference>
<dbReference type="FunFam" id="2.10.25.10:FF:000066">
    <property type="entry name" value="FAT atypical cadherin 4"/>
    <property type="match status" value="1"/>
</dbReference>
<evidence type="ECO:0000256" key="2">
    <source>
        <dbReference type="ARBA" id="ARBA00022729"/>
    </source>
</evidence>
<dbReference type="PROSITE" id="PS01186">
    <property type="entry name" value="EGF_2"/>
    <property type="match status" value="1"/>
</dbReference>
<keyword evidence="3" id="KW-0677">Repeat</keyword>
<dbReference type="InterPro" id="IPR036465">
    <property type="entry name" value="vWFA_dom_sf"/>
</dbReference>
<dbReference type="FunFam" id="2.10.25.10:FF:000173">
    <property type="entry name" value="Neurogenic locus notch protein 2"/>
    <property type="match status" value="1"/>
</dbReference>
<dbReference type="CDD" id="cd00054">
    <property type="entry name" value="EGF_CA"/>
    <property type="match status" value="1"/>
</dbReference>
<evidence type="ECO:0000256" key="5">
    <source>
        <dbReference type="ARBA" id="ARBA00023180"/>
    </source>
</evidence>
<feature type="domain" description="VWFA" evidence="8">
    <location>
        <begin position="119"/>
        <end position="266"/>
    </location>
</feature>
<dbReference type="Proteomes" id="UP001044222">
    <property type="component" value="Unassembled WGS sequence"/>
</dbReference>
<dbReference type="InterPro" id="IPR050525">
    <property type="entry name" value="ECM_Assembly_Org"/>
</dbReference>
<dbReference type="SUPFAM" id="SSF57196">
    <property type="entry name" value="EGF/Laminin"/>
    <property type="match status" value="2"/>
</dbReference>
<gene>
    <name evidence="9" type="ORF">ANANG_G00095040</name>
</gene>
<dbReference type="FunFam" id="3.40.50.410:FF:000054">
    <property type="entry name" value="von Willebrand factor A domain containing 2"/>
    <property type="match status" value="1"/>
</dbReference>
<dbReference type="SMART" id="SM00327">
    <property type="entry name" value="VWA"/>
    <property type="match status" value="3"/>
</dbReference>
<keyword evidence="1 6" id="KW-0245">EGF-like domain</keyword>
<evidence type="ECO:0000256" key="1">
    <source>
        <dbReference type="ARBA" id="ARBA00022536"/>
    </source>
</evidence>
<dbReference type="PANTHER" id="PTHR24020:SF87">
    <property type="entry name" value="COLLAGEN ALPHA-1(VI) CHAIN-LIKE"/>
    <property type="match status" value="1"/>
</dbReference>
<dbReference type="PANTHER" id="PTHR24020">
    <property type="entry name" value="COLLAGEN ALPHA"/>
    <property type="match status" value="1"/>
</dbReference>